<gene>
    <name evidence="1" type="ORF">GGP41_007828</name>
</gene>
<comment type="caution">
    <text evidence="1">The sequence shown here is derived from an EMBL/GenBank/DDBJ whole genome shotgun (WGS) entry which is preliminary data.</text>
</comment>
<dbReference type="Proteomes" id="UP000624244">
    <property type="component" value="Unassembled WGS sequence"/>
</dbReference>
<evidence type="ECO:0000313" key="1">
    <source>
        <dbReference type="EMBL" id="KAF5852393.1"/>
    </source>
</evidence>
<evidence type="ECO:0000313" key="2">
    <source>
        <dbReference type="Proteomes" id="UP000624244"/>
    </source>
</evidence>
<dbReference type="AlphaFoldDB" id="A0A8H6DYH7"/>
<dbReference type="EMBL" id="WNKQ01000003">
    <property type="protein sequence ID" value="KAF5852393.1"/>
    <property type="molecule type" value="Genomic_DNA"/>
</dbReference>
<sequence>MAEKLMTTELHATMHGICLKLTPPATECIRQPDLLRQKERRQRRSRHPCSGLFEKANGFPCHHTLQEVMTARSTPRLSNCYDDHWRYQREQGPLVFLSPRPYQSVLEPLIAQTRGAPRGNEASTRIEPSAFKRHVSSSTLRYQPYSQTLTEALQQVSTSVTVSLPTSAPGTVPVTTCIFVSIPAPDPLTSLKSSR</sequence>
<protein>
    <submittedName>
        <fullName evidence="1">Uncharacterized protein</fullName>
    </submittedName>
</protein>
<organism evidence="1 2">
    <name type="scientific">Cochliobolus sativus</name>
    <name type="common">Common root rot and spot blotch fungus</name>
    <name type="synonym">Bipolaris sorokiniana</name>
    <dbReference type="NCBI Taxonomy" id="45130"/>
    <lineage>
        <taxon>Eukaryota</taxon>
        <taxon>Fungi</taxon>
        <taxon>Dikarya</taxon>
        <taxon>Ascomycota</taxon>
        <taxon>Pezizomycotina</taxon>
        <taxon>Dothideomycetes</taxon>
        <taxon>Pleosporomycetidae</taxon>
        <taxon>Pleosporales</taxon>
        <taxon>Pleosporineae</taxon>
        <taxon>Pleosporaceae</taxon>
        <taxon>Bipolaris</taxon>
    </lineage>
</organism>
<accession>A0A8H6DYH7</accession>
<name>A0A8H6DYH7_COCSA</name>
<reference evidence="1" key="1">
    <citation type="submission" date="2019-11" db="EMBL/GenBank/DDBJ databases">
        <title>Bipolaris sorokiniana Genome sequencing.</title>
        <authorList>
            <person name="Wang H."/>
        </authorList>
    </citation>
    <scope>NUCLEOTIDE SEQUENCE</scope>
</reference>
<proteinExistence type="predicted"/>